<dbReference type="InterPro" id="IPR053790">
    <property type="entry name" value="P5CR-like_CS"/>
</dbReference>
<dbReference type="PROSITE" id="PS00521">
    <property type="entry name" value="P5CR"/>
    <property type="match status" value="1"/>
</dbReference>
<dbReference type="AlphaFoldDB" id="A0A2U3DAJ9"/>
<keyword evidence="6 8" id="KW-0028">Amino-acid biosynthesis</keyword>
<sequence>MNLVSADQNVLNGLHITFIGAGSIAEALIKGLSETGMSKTAYLHVTNRSNHERLNDLKATYPIIAHSDLRDAVLQADILILCVKPKDVHSVLPLVARHARADALYLSVVAGCSIESMRQMITSVRTDSGDPHIVRTMPNTSCAVRESATAYTMSKSCTTRDQSRVEAILHAVGRTYELTEDLLNAVTGLAGSGPAYVYYFVEALTRAGVDVGLDEATAYALVLQTLYGAAHMLRASNETPATLRKRVTSPGGTTFAGIATLKQHGFETAVRQAVIRATQRAEELGALLDEEVQV</sequence>
<dbReference type="UniPathway" id="UPA00098">
    <property type="reaction ID" value="UER00361"/>
</dbReference>
<evidence type="ECO:0000256" key="4">
    <source>
        <dbReference type="ARBA" id="ARBA00023002"/>
    </source>
</evidence>
<dbReference type="EMBL" id="MPDK01000004">
    <property type="protein sequence ID" value="PWI58318.1"/>
    <property type="molecule type" value="Genomic_DNA"/>
</dbReference>
<gene>
    <name evidence="6" type="primary">proC</name>
    <name evidence="11" type="ORF">BM613_03590</name>
</gene>
<dbReference type="Pfam" id="PF03807">
    <property type="entry name" value="F420_oxidored"/>
    <property type="match status" value="1"/>
</dbReference>
<dbReference type="SUPFAM" id="SSF51735">
    <property type="entry name" value="NAD(P)-binding Rossmann-fold domains"/>
    <property type="match status" value="1"/>
</dbReference>
<organism evidence="11 12">
    <name type="scientific">Sulfoacidibacillus thermotolerans</name>
    <name type="common">Acidibacillus sulfuroxidans</name>
    <dbReference type="NCBI Taxonomy" id="1765684"/>
    <lineage>
        <taxon>Bacteria</taxon>
        <taxon>Bacillati</taxon>
        <taxon>Bacillota</taxon>
        <taxon>Bacilli</taxon>
        <taxon>Bacillales</taxon>
        <taxon>Alicyclobacillaceae</taxon>
        <taxon>Sulfoacidibacillus</taxon>
    </lineage>
</organism>
<dbReference type="Gene3D" id="1.10.3730.10">
    <property type="entry name" value="ProC C-terminal domain-like"/>
    <property type="match status" value="1"/>
</dbReference>
<dbReference type="Proteomes" id="UP000245380">
    <property type="component" value="Unassembled WGS sequence"/>
</dbReference>
<dbReference type="GO" id="GO:0005737">
    <property type="term" value="C:cytoplasm"/>
    <property type="evidence" value="ECO:0007669"/>
    <property type="project" value="UniProtKB-SubCell"/>
</dbReference>
<dbReference type="PANTHER" id="PTHR11645:SF49">
    <property type="entry name" value="PYRROLINE-5-CARBOXYLATE REDUCTASE 1"/>
    <property type="match status" value="1"/>
</dbReference>
<dbReference type="PIRSF" id="PIRSF000193">
    <property type="entry name" value="Pyrrol-5-carb_rd"/>
    <property type="match status" value="1"/>
</dbReference>
<dbReference type="InterPro" id="IPR008927">
    <property type="entry name" value="6-PGluconate_DH-like_C_sf"/>
</dbReference>
<evidence type="ECO:0000256" key="5">
    <source>
        <dbReference type="ARBA" id="ARBA00058118"/>
    </source>
</evidence>
<proteinExistence type="inferred from homology"/>
<dbReference type="InterPro" id="IPR029036">
    <property type="entry name" value="P5CR_dimer"/>
</dbReference>
<dbReference type="NCBIfam" id="TIGR00112">
    <property type="entry name" value="proC"/>
    <property type="match status" value="1"/>
</dbReference>
<dbReference type="GO" id="GO:0004735">
    <property type="term" value="F:pyrroline-5-carboxylate reductase activity"/>
    <property type="evidence" value="ECO:0007669"/>
    <property type="project" value="UniProtKB-UniRule"/>
</dbReference>
<dbReference type="SUPFAM" id="SSF48179">
    <property type="entry name" value="6-phosphogluconate dehydrogenase C-terminal domain-like"/>
    <property type="match status" value="1"/>
</dbReference>
<evidence type="ECO:0000313" key="11">
    <source>
        <dbReference type="EMBL" id="PWI58318.1"/>
    </source>
</evidence>
<keyword evidence="3 6" id="KW-0521">NADP</keyword>
<evidence type="ECO:0000259" key="10">
    <source>
        <dbReference type="Pfam" id="PF14748"/>
    </source>
</evidence>
<evidence type="ECO:0000256" key="8">
    <source>
        <dbReference type="RuleBase" id="RU003903"/>
    </source>
</evidence>
<keyword evidence="4 6" id="KW-0560">Oxidoreductase</keyword>
<comment type="catalytic activity">
    <reaction evidence="6">
        <text>L-proline + NAD(+) = (S)-1-pyrroline-5-carboxylate + NADH + 2 H(+)</text>
        <dbReference type="Rhea" id="RHEA:14105"/>
        <dbReference type="ChEBI" id="CHEBI:15378"/>
        <dbReference type="ChEBI" id="CHEBI:17388"/>
        <dbReference type="ChEBI" id="CHEBI:57540"/>
        <dbReference type="ChEBI" id="CHEBI:57945"/>
        <dbReference type="ChEBI" id="CHEBI:60039"/>
        <dbReference type="EC" id="1.5.1.2"/>
    </reaction>
</comment>
<evidence type="ECO:0000256" key="6">
    <source>
        <dbReference type="HAMAP-Rule" id="MF_01925"/>
    </source>
</evidence>
<comment type="catalytic activity">
    <reaction evidence="6 8">
        <text>L-proline + NADP(+) = (S)-1-pyrroline-5-carboxylate + NADPH + 2 H(+)</text>
        <dbReference type="Rhea" id="RHEA:14109"/>
        <dbReference type="ChEBI" id="CHEBI:15378"/>
        <dbReference type="ChEBI" id="CHEBI:17388"/>
        <dbReference type="ChEBI" id="CHEBI:57783"/>
        <dbReference type="ChEBI" id="CHEBI:58349"/>
        <dbReference type="ChEBI" id="CHEBI:60039"/>
        <dbReference type="EC" id="1.5.1.2"/>
    </reaction>
</comment>
<comment type="function">
    <text evidence="5 6">Catalyzes the reduction of 1-pyrroline-5-carboxylate (PCA) to L-proline.</text>
</comment>
<dbReference type="OrthoDB" id="9805754at2"/>
<evidence type="ECO:0000256" key="3">
    <source>
        <dbReference type="ARBA" id="ARBA00022857"/>
    </source>
</evidence>
<dbReference type="HAMAP" id="MF_01925">
    <property type="entry name" value="P5C_reductase"/>
    <property type="match status" value="1"/>
</dbReference>
<dbReference type="EC" id="1.5.1.2" evidence="6 7"/>
<feature type="domain" description="Pyrroline-5-carboxylate reductase catalytic N-terminal" evidence="9">
    <location>
        <begin position="16"/>
        <end position="111"/>
    </location>
</feature>
<comment type="pathway">
    <text evidence="6 8">Amino-acid biosynthesis; L-proline biosynthesis; L-proline from L-glutamate 5-semialdehyde: step 1/1.</text>
</comment>
<dbReference type="FunFam" id="1.10.3730.10:FF:000001">
    <property type="entry name" value="Pyrroline-5-carboxylate reductase"/>
    <property type="match status" value="1"/>
</dbReference>
<evidence type="ECO:0000256" key="2">
    <source>
        <dbReference type="ARBA" id="ARBA00022650"/>
    </source>
</evidence>
<dbReference type="Gene3D" id="3.40.50.720">
    <property type="entry name" value="NAD(P)-binding Rossmann-like Domain"/>
    <property type="match status" value="1"/>
</dbReference>
<dbReference type="GO" id="GO:0055129">
    <property type="term" value="P:L-proline biosynthetic process"/>
    <property type="evidence" value="ECO:0007669"/>
    <property type="project" value="UniProtKB-UniRule"/>
</dbReference>
<keyword evidence="2 6" id="KW-0641">Proline biosynthesis</keyword>
<keyword evidence="6" id="KW-0963">Cytoplasm</keyword>
<name>A0A2U3DAJ9_SULT2</name>
<feature type="domain" description="Pyrroline-5-carboxylate reductase dimerisation" evidence="10">
    <location>
        <begin position="180"/>
        <end position="284"/>
    </location>
</feature>
<reference evidence="11 12" key="1">
    <citation type="submission" date="2016-11" db="EMBL/GenBank/DDBJ databases">
        <title>Comparative genomics of Acidibacillus ferroxidans species.</title>
        <authorList>
            <person name="Oliveira G."/>
            <person name="Nunes G."/>
            <person name="Oliveira R."/>
            <person name="Araujo F."/>
            <person name="Salim A."/>
            <person name="Scholte L."/>
            <person name="Morais D."/>
            <person name="Nancucheo I."/>
            <person name="Johnson D.B."/>
            <person name="Grail B."/>
            <person name="Bittencourt J."/>
            <person name="Valadares R."/>
        </authorList>
    </citation>
    <scope>NUCLEOTIDE SEQUENCE [LARGE SCALE GENOMIC DNA]</scope>
    <source>
        <strain evidence="11 12">Y002</strain>
    </source>
</reference>
<comment type="similarity">
    <text evidence="1 6 8">Belongs to the pyrroline-5-carboxylate reductase family.</text>
</comment>
<dbReference type="Pfam" id="PF14748">
    <property type="entry name" value="P5CR_dimer"/>
    <property type="match status" value="1"/>
</dbReference>
<evidence type="ECO:0000256" key="7">
    <source>
        <dbReference type="NCBIfam" id="TIGR00112"/>
    </source>
</evidence>
<evidence type="ECO:0000313" key="12">
    <source>
        <dbReference type="Proteomes" id="UP000245380"/>
    </source>
</evidence>
<dbReference type="InterPro" id="IPR000304">
    <property type="entry name" value="Pyrroline-COOH_reductase"/>
</dbReference>
<keyword evidence="12" id="KW-1185">Reference proteome</keyword>
<comment type="caution">
    <text evidence="11">The sequence shown here is derived from an EMBL/GenBank/DDBJ whole genome shotgun (WGS) entry which is preliminary data.</text>
</comment>
<dbReference type="InterPro" id="IPR028939">
    <property type="entry name" value="P5C_Rdtase_cat_N"/>
</dbReference>
<evidence type="ECO:0000259" key="9">
    <source>
        <dbReference type="Pfam" id="PF03807"/>
    </source>
</evidence>
<comment type="subcellular location">
    <subcellularLocation>
        <location evidence="6">Cytoplasm</location>
    </subcellularLocation>
</comment>
<dbReference type="InterPro" id="IPR036291">
    <property type="entry name" value="NAD(P)-bd_dom_sf"/>
</dbReference>
<accession>A0A2U3DAJ9</accession>
<dbReference type="PANTHER" id="PTHR11645">
    <property type="entry name" value="PYRROLINE-5-CARBOXYLATE REDUCTASE"/>
    <property type="match status" value="1"/>
</dbReference>
<evidence type="ECO:0000256" key="1">
    <source>
        <dbReference type="ARBA" id="ARBA00005525"/>
    </source>
</evidence>
<protein>
    <recommendedName>
        <fullName evidence="6 7">Pyrroline-5-carboxylate reductase</fullName>
        <shortName evidence="6">P5C reductase</shortName>
        <shortName evidence="6">P5CR</shortName>
        <ecNumber evidence="6 7">1.5.1.2</ecNumber>
    </recommendedName>
    <alternativeName>
        <fullName evidence="6">PCA reductase</fullName>
    </alternativeName>
</protein>